<evidence type="ECO:0000313" key="3">
    <source>
        <dbReference type="WBParaSite" id="HPBE_0001480701-mRNA-1"/>
    </source>
</evidence>
<dbReference type="WBParaSite" id="HPBE_0001480701-mRNA-1">
    <property type="protein sequence ID" value="HPBE_0001480701-mRNA-1"/>
    <property type="gene ID" value="HPBE_0001480701"/>
</dbReference>
<dbReference type="Gene3D" id="3.90.1200.10">
    <property type="match status" value="1"/>
</dbReference>
<protein>
    <submittedName>
        <fullName evidence="3">CHK domain-containing protein</fullName>
    </submittedName>
</protein>
<dbReference type="PANTHER" id="PTHR23020:SF20">
    <property type="entry name" value="CHK KINASE-LIKE DOMAIN-CONTAINING PROTEIN"/>
    <property type="match status" value="1"/>
</dbReference>
<gene>
    <name evidence="1" type="ORF">HPBE_LOCUS14808</name>
</gene>
<accession>A0A3P8B0B5</accession>
<keyword evidence="2" id="KW-1185">Reference proteome</keyword>
<dbReference type="PANTHER" id="PTHR23020">
    <property type="entry name" value="UNCHARACTERIZED NUCLEAR HORMONE RECEPTOR-RELATED"/>
    <property type="match status" value="1"/>
</dbReference>
<dbReference type="Proteomes" id="UP000050761">
    <property type="component" value="Unassembled WGS sequence"/>
</dbReference>
<proteinExistence type="predicted"/>
<reference evidence="1 2" key="1">
    <citation type="submission" date="2018-11" db="EMBL/GenBank/DDBJ databases">
        <authorList>
            <consortium name="Pathogen Informatics"/>
        </authorList>
    </citation>
    <scope>NUCLEOTIDE SEQUENCE [LARGE SCALE GENOMIC DNA]</scope>
</reference>
<sequence length="160" mass="18299">MEGLVGIGILRTFVHGDLWSANILWRGESVAAIVDWTLCHPGSLRVLVTCCSVERRQRMTRALLEYYFGEMTLRMKEKSMKMPFTFEELEEDYRRTLPFVCGQTVFAVGLWLHTDVIRKGKPNDDARADEMVARLGSFVEETALSHKWTSETNSGKPTTH</sequence>
<dbReference type="InterPro" id="IPR052961">
    <property type="entry name" value="Oxido-Kinase-like_Enzymes"/>
</dbReference>
<dbReference type="Pfam" id="PF07914">
    <property type="entry name" value="DUF1679"/>
    <property type="match status" value="1"/>
</dbReference>
<reference evidence="3" key="2">
    <citation type="submission" date="2019-09" db="UniProtKB">
        <authorList>
            <consortium name="WormBaseParasite"/>
        </authorList>
    </citation>
    <scope>IDENTIFICATION</scope>
</reference>
<dbReference type="OrthoDB" id="5875750at2759"/>
<name>A0A183G0Z5_HELPZ</name>
<dbReference type="EMBL" id="UZAH01028543">
    <property type="protein sequence ID" value="VDP00845.1"/>
    <property type="molecule type" value="Genomic_DNA"/>
</dbReference>
<organism evidence="2 3">
    <name type="scientific">Heligmosomoides polygyrus</name>
    <name type="common">Parasitic roundworm</name>
    <dbReference type="NCBI Taxonomy" id="6339"/>
    <lineage>
        <taxon>Eukaryota</taxon>
        <taxon>Metazoa</taxon>
        <taxon>Ecdysozoa</taxon>
        <taxon>Nematoda</taxon>
        <taxon>Chromadorea</taxon>
        <taxon>Rhabditida</taxon>
        <taxon>Rhabditina</taxon>
        <taxon>Rhabditomorpha</taxon>
        <taxon>Strongyloidea</taxon>
        <taxon>Heligmosomidae</taxon>
        <taxon>Heligmosomoides</taxon>
    </lineage>
</organism>
<dbReference type="AlphaFoldDB" id="A0A183G0Z5"/>
<dbReference type="SUPFAM" id="SSF56112">
    <property type="entry name" value="Protein kinase-like (PK-like)"/>
    <property type="match status" value="1"/>
</dbReference>
<evidence type="ECO:0000313" key="1">
    <source>
        <dbReference type="EMBL" id="VDP00845.1"/>
    </source>
</evidence>
<accession>A0A183G0Z5</accession>
<dbReference type="InterPro" id="IPR012877">
    <property type="entry name" value="Dhs-27"/>
</dbReference>
<evidence type="ECO:0000313" key="2">
    <source>
        <dbReference type="Proteomes" id="UP000050761"/>
    </source>
</evidence>
<dbReference type="InterPro" id="IPR011009">
    <property type="entry name" value="Kinase-like_dom_sf"/>
</dbReference>